<evidence type="ECO:0000256" key="1">
    <source>
        <dbReference type="SAM" id="MobiDB-lite"/>
    </source>
</evidence>
<reference evidence="2 3" key="1">
    <citation type="journal article" date="2014" name="Am. J. Bot.">
        <title>Genome assembly and annotation for red clover (Trifolium pratense; Fabaceae).</title>
        <authorList>
            <person name="Istvanek J."/>
            <person name="Jaros M."/>
            <person name="Krenek A."/>
            <person name="Repkova J."/>
        </authorList>
    </citation>
    <scope>NUCLEOTIDE SEQUENCE [LARGE SCALE GENOMIC DNA]</scope>
    <source>
        <strain evidence="3">cv. Tatra</strain>
        <tissue evidence="2">Young leaves</tissue>
    </source>
</reference>
<sequence length="73" mass="8246">MAEAAARIAQLADELHQEDAPDADTLMIDYQEVGEPSSDKGKAPMDSDQLRIFQDALRQQQEALERHRSNHQN</sequence>
<feature type="region of interest" description="Disordered" evidence="1">
    <location>
        <begin position="1"/>
        <end position="23"/>
    </location>
</feature>
<feature type="non-terminal residue" evidence="2">
    <location>
        <position position="73"/>
    </location>
</feature>
<name>A0A2K3KPG0_TRIPR</name>
<dbReference type="EMBL" id="ASHM01223544">
    <property type="protein sequence ID" value="PNX68187.1"/>
    <property type="molecule type" value="Genomic_DNA"/>
</dbReference>
<dbReference type="AlphaFoldDB" id="A0A2K3KPG0"/>
<evidence type="ECO:0000313" key="3">
    <source>
        <dbReference type="Proteomes" id="UP000236291"/>
    </source>
</evidence>
<comment type="caution">
    <text evidence="2">The sequence shown here is derived from an EMBL/GenBank/DDBJ whole genome shotgun (WGS) entry which is preliminary data.</text>
</comment>
<gene>
    <name evidence="2" type="ORF">L195_g063868</name>
</gene>
<organism evidence="2 3">
    <name type="scientific">Trifolium pratense</name>
    <name type="common">Red clover</name>
    <dbReference type="NCBI Taxonomy" id="57577"/>
    <lineage>
        <taxon>Eukaryota</taxon>
        <taxon>Viridiplantae</taxon>
        <taxon>Streptophyta</taxon>
        <taxon>Embryophyta</taxon>
        <taxon>Tracheophyta</taxon>
        <taxon>Spermatophyta</taxon>
        <taxon>Magnoliopsida</taxon>
        <taxon>eudicotyledons</taxon>
        <taxon>Gunneridae</taxon>
        <taxon>Pentapetalae</taxon>
        <taxon>rosids</taxon>
        <taxon>fabids</taxon>
        <taxon>Fabales</taxon>
        <taxon>Fabaceae</taxon>
        <taxon>Papilionoideae</taxon>
        <taxon>50 kb inversion clade</taxon>
        <taxon>NPAAA clade</taxon>
        <taxon>Hologalegina</taxon>
        <taxon>IRL clade</taxon>
        <taxon>Trifolieae</taxon>
        <taxon>Trifolium</taxon>
    </lineage>
</organism>
<accession>A0A2K3KPG0</accession>
<evidence type="ECO:0000313" key="2">
    <source>
        <dbReference type="EMBL" id="PNX68187.1"/>
    </source>
</evidence>
<reference evidence="2 3" key="2">
    <citation type="journal article" date="2017" name="Front. Plant Sci.">
        <title>Gene Classification and Mining of Molecular Markers Useful in Red Clover (Trifolium pratense) Breeding.</title>
        <authorList>
            <person name="Istvanek J."/>
            <person name="Dluhosova J."/>
            <person name="Dluhos P."/>
            <person name="Patkova L."/>
            <person name="Nedelnik J."/>
            <person name="Repkova J."/>
        </authorList>
    </citation>
    <scope>NUCLEOTIDE SEQUENCE [LARGE SCALE GENOMIC DNA]</scope>
    <source>
        <strain evidence="3">cv. Tatra</strain>
        <tissue evidence="2">Young leaves</tissue>
    </source>
</reference>
<dbReference type="Proteomes" id="UP000236291">
    <property type="component" value="Unassembled WGS sequence"/>
</dbReference>
<protein>
    <submittedName>
        <fullName evidence="2">Uncharacterized protein</fullName>
    </submittedName>
</protein>
<proteinExistence type="predicted"/>